<accession>A0A7M2RFR2</accession>
<dbReference type="InterPro" id="IPR035488">
    <property type="entry name" value="FrlB_SIS"/>
</dbReference>
<protein>
    <submittedName>
        <fullName evidence="2">SIS domain-containing protein</fullName>
    </submittedName>
</protein>
<dbReference type="GO" id="GO:0006487">
    <property type="term" value="P:protein N-linked glycosylation"/>
    <property type="evidence" value="ECO:0007669"/>
    <property type="project" value="TreeGrafter"/>
</dbReference>
<dbReference type="PANTHER" id="PTHR10937">
    <property type="entry name" value="GLUCOSAMINE--FRUCTOSE-6-PHOSPHATE AMINOTRANSFERASE, ISOMERIZING"/>
    <property type="match status" value="1"/>
</dbReference>
<gene>
    <name evidence="2" type="ORF">INP51_12520</name>
</gene>
<feature type="domain" description="SIS" evidence="1">
    <location>
        <begin position="8"/>
        <end position="152"/>
    </location>
</feature>
<keyword evidence="3" id="KW-1185">Reference proteome</keyword>
<organism evidence="2 3">
    <name type="scientific">Blautia liquoris</name>
    <dbReference type="NCBI Taxonomy" id="2779518"/>
    <lineage>
        <taxon>Bacteria</taxon>
        <taxon>Bacillati</taxon>
        <taxon>Bacillota</taxon>
        <taxon>Clostridia</taxon>
        <taxon>Lachnospirales</taxon>
        <taxon>Lachnospiraceae</taxon>
        <taxon>Blautia</taxon>
    </lineage>
</organism>
<reference evidence="2 3" key="1">
    <citation type="submission" date="2020-10" db="EMBL/GenBank/DDBJ databases">
        <title>Blautia liquoris sp.nov., isolated from the mud in a fermentation cellar used for the production of Chinese strong-flavoured liquor.</title>
        <authorList>
            <person name="Lu L."/>
        </authorList>
    </citation>
    <scope>NUCLEOTIDE SEQUENCE [LARGE SCALE GENOMIC DNA]</scope>
    <source>
        <strain evidence="2 3">LZLJ-3</strain>
    </source>
</reference>
<dbReference type="Pfam" id="PF01380">
    <property type="entry name" value="SIS"/>
    <property type="match status" value="1"/>
</dbReference>
<dbReference type="CDD" id="cd05009">
    <property type="entry name" value="SIS_GlmS_GlmD_2"/>
    <property type="match status" value="1"/>
</dbReference>
<dbReference type="GO" id="GO:0006047">
    <property type="term" value="P:UDP-N-acetylglucosamine metabolic process"/>
    <property type="evidence" value="ECO:0007669"/>
    <property type="project" value="TreeGrafter"/>
</dbReference>
<dbReference type="Proteomes" id="UP000593601">
    <property type="component" value="Chromosome"/>
</dbReference>
<dbReference type="InterPro" id="IPR024713">
    <property type="entry name" value="Fructosamine_deglycase_FrlB"/>
</dbReference>
<dbReference type="Gene3D" id="3.40.50.10490">
    <property type="entry name" value="Glucose-6-phosphate isomerase like protein, domain 1"/>
    <property type="match status" value="1"/>
</dbReference>
<dbReference type="PROSITE" id="PS51464">
    <property type="entry name" value="SIS"/>
    <property type="match status" value="1"/>
</dbReference>
<dbReference type="AlphaFoldDB" id="A0A7M2RFR2"/>
<dbReference type="PIRSF" id="PIRSF009290">
    <property type="entry name" value="FrlB"/>
    <property type="match status" value="1"/>
</dbReference>
<dbReference type="GO" id="GO:0004360">
    <property type="term" value="F:glutamine-fructose-6-phosphate transaminase (isomerizing) activity"/>
    <property type="evidence" value="ECO:0007669"/>
    <property type="project" value="TreeGrafter"/>
</dbReference>
<dbReference type="InterPro" id="IPR046348">
    <property type="entry name" value="SIS_dom_sf"/>
</dbReference>
<dbReference type="EMBL" id="CP063304">
    <property type="protein sequence ID" value="QOV18814.1"/>
    <property type="molecule type" value="Genomic_DNA"/>
</dbReference>
<dbReference type="RefSeq" id="WP_193735176.1">
    <property type="nucleotide sequence ID" value="NZ_CP063304.1"/>
</dbReference>
<dbReference type="Gene3D" id="3.40.50.12570">
    <property type="match status" value="1"/>
</dbReference>
<evidence type="ECO:0000313" key="3">
    <source>
        <dbReference type="Proteomes" id="UP000593601"/>
    </source>
</evidence>
<dbReference type="PANTHER" id="PTHR10937:SF14">
    <property type="entry name" value="FRUCTOSELYSINE 6-PHOSPHATE DEGLYCASE"/>
    <property type="match status" value="1"/>
</dbReference>
<evidence type="ECO:0000313" key="2">
    <source>
        <dbReference type="EMBL" id="QOV18814.1"/>
    </source>
</evidence>
<dbReference type="SUPFAM" id="SSF53697">
    <property type="entry name" value="SIS domain"/>
    <property type="match status" value="1"/>
</dbReference>
<dbReference type="GO" id="GO:0097367">
    <property type="term" value="F:carbohydrate derivative binding"/>
    <property type="evidence" value="ECO:0007669"/>
    <property type="project" value="InterPro"/>
</dbReference>
<dbReference type="InterPro" id="IPR035490">
    <property type="entry name" value="GlmS/FrlB_SIS"/>
</dbReference>
<dbReference type="InterPro" id="IPR001347">
    <property type="entry name" value="SIS_dom"/>
</dbReference>
<dbReference type="Gene3D" id="1.10.10.2240">
    <property type="match status" value="1"/>
</dbReference>
<proteinExistence type="predicted"/>
<dbReference type="GO" id="GO:0006002">
    <property type="term" value="P:fructose 6-phosphate metabolic process"/>
    <property type="evidence" value="ECO:0007669"/>
    <property type="project" value="TreeGrafter"/>
</dbReference>
<dbReference type="KEGG" id="bliq:INP51_12520"/>
<sequence length="326" mass="36773">MKINYKEVVTKIINSREERGGIRNIFFVACGGSKASLTTSDFFLNSEADCIESHVYTAKEFALCTPKACNNNSIVITLSSSGSTPEVVEAAKNAKEKNAVSIAIVGKEDTELSNQADFVFYNGDEPKYQYSTCSMALALRFSVELLQQTEGYEYYDEFQNAFSILDEVIDRARKYAEPGAIRFGEEHKNDNVLHVLASGANYNVAYTVATCILMECQWIHSNPIHSGEFFHGPFEVVDKEVPFLVLLGVGRERVMDVRAVKFLEEYGRRVTVLDGKEFGIDVLGKHVCEYLSPLVFTGVISRYSHRLADSRKHSVDVRRYMWHVNY</sequence>
<name>A0A7M2RFR2_9FIRM</name>
<dbReference type="CDD" id="cd05710">
    <property type="entry name" value="SIS_1"/>
    <property type="match status" value="1"/>
</dbReference>
<evidence type="ECO:0000259" key="1">
    <source>
        <dbReference type="PROSITE" id="PS51464"/>
    </source>
</evidence>